<dbReference type="Pfam" id="PF07690">
    <property type="entry name" value="MFS_1"/>
    <property type="match status" value="1"/>
</dbReference>
<sequence length="223" mass="23892">MGPWLERRGPLVACFTGIALFTSGHFVTALGLYFKQIWLVFLGYGVLGGIGTGLCYISPVSTLQKWFPDRRGMASGFAVCGYGAGSMGAAKVAIPLIHSVGLPLTFVVLGGCYLVIMSIAALALRTPPPDFVVNEMRSDGSSVAITSDYKPYHLNLDEATGNKTDGTLTLIESLSSTDFRLIFMMLMANVTFGLCCYSRMSNMVTDMFHRSADEAATIVAVNG</sequence>
<dbReference type="GO" id="GO:0022857">
    <property type="term" value="F:transmembrane transporter activity"/>
    <property type="evidence" value="ECO:0007669"/>
    <property type="project" value="InterPro"/>
</dbReference>
<keyword evidence="1" id="KW-0812">Transmembrane</keyword>
<evidence type="ECO:0000313" key="3">
    <source>
        <dbReference type="Proteomes" id="UP000708208"/>
    </source>
</evidence>
<evidence type="ECO:0000313" key="2">
    <source>
        <dbReference type="EMBL" id="CAG7823273.1"/>
    </source>
</evidence>
<feature type="transmembrane region" description="Helical" evidence="1">
    <location>
        <begin position="104"/>
        <end position="124"/>
    </location>
</feature>
<organism evidence="2 3">
    <name type="scientific">Allacma fusca</name>
    <dbReference type="NCBI Taxonomy" id="39272"/>
    <lineage>
        <taxon>Eukaryota</taxon>
        <taxon>Metazoa</taxon>
        <taxon>Ecdysozoa</taxon>
        <taxon>Arthropoda</taxon>
        <taxon>Hexapoda</taxon>
        <taxon>Collembola</taxon>
        <taxon>Symphypleona</taxon>
        <taxon>Sminthuridae</taxon>
        <taxon>Allacma</taxon>
    </lineage>
</organism>
<proteinExistence type="predicted"/>
<keyword evidence="1" id="KW-0472">Membrane</keyword>
<dbReference type="PANTHER" id="PTHR11360">
    <property type="entry name" value="MONOCARBOXYLATE TRANSPORTER"/>
    <property type="match status" value="1"/>
</dbReference>
<dbReference type="OrthoDB" id="410267at2759"/>
<comment type="caution">
    <text evidence="2">The sequence shown here is derived from an EMBL/GenBank/DDBJ whole genome shotgun (WGS) entry which is preliminary data.</text>
</comment>
<reference evidence="2" key="1">
    <citation type="submission" date="2021-06" db="EMBL/GenBank/DDBJ databases">
        <authorList>
            <person name="Hodson N. C."/>
            <person name="Mongue J. A."/>
            <person name="Jaron S. K."/>
        </authorList>
    </citation>
    <scope>NUCLEOTIDE SEQUENCE</scope>
</reference>
<feature type="non-terminal residue" evidence="2">
    <location>
        <position position="223"/>
    </location>
</feature>
<feature type="transmembrane region" description="Helical" evidence="1">
    <location>
        <begin position="37"/>
        <end position="57"/>
    </location>
</feature>
<feature type="transmembrane region" description="Helical" evidence="1">
    <location>
        <begin position="12"/>
        <end position="31"/>
    </location>
</feature>
<name>A0A8J2PHF6_9HEXA</name>
<feature type="transmembrane region" description="Helical" evidence="1">
    <location>
        <begin position="181"/>
        <end position="200"/>
    </location>
</feature>
<dbReference type="PANTHER" id="PTHR11360:SF317">
    <property type="entry name" value="MAJOR FACILITATOR SUPERFAMILY (MFS) PROFILE DOMAIN-CONTAINING PROTEIN-RELATED"/>
    <property type="match status" value="1"/>
</dbReference>
<accession>A0A8J2PHF6</accession>
<feature type="transmembrane region" description="Helical" evidence="1">
    <location>
        <begin position="77"/>
        <end position="98"/>
    </location>
</feature>
<protein>
    <submittedName>
        <fullName evidence="2">Uncharacterized protein</fullName>
    </submittedName>
</protein>
<evidence type="ECO:0000256" key="1">
    <source>
        <dbReference type="SAM" id="Phobius"/>
    </source>
</evidence>
<dbReference type="AlphaFoldDB" id="A0A8J2PHF6"/>
<gene>
    <name evidence="2" type="ORF">AFUS01_LOCUS33498</name>
</gene>
<keyword evidence="3" id="KW-1185">Reference proteome</keyword>
<dbReference type="InterPro" id="IPR050327">
    <property type="entry name" value="Proton-linked_MCT"/>
</dbReference>
<dbReference type="InterPro" id="IPR011701">
    <property type="entry name" value="MFS"/>
</dbReference>
<keyword evidence="1" id="KW-1133">Transmembrane helix</keyword>
<dbReference type="EMBL" id="CAJVCH010528988">
    <property type="protein sequence ID" value="CAG7823273.1"/>
    <property type="molecule type" value="Genomic_DNA"/>
</dbReference>
<dbReference type="Proteomes" id="UP000708208">
    <property type="component" value="Unassembled WGS sequence"/>
</dbReference>